<feature type="compositionally biased region" description="Low complexity" evidence="2">
    <location>
        <begin position="173"/>
        <end position="184"/>
    </location>
</feature>
<dbReference type="InterPro" id="IPR034706">
    <property type="entry name" value="CpoB"/>
</dbReference>
<dbReference type="Pfam" id="PF13432">
    <property type="entry name" value="TPR_16"/>
    <property type="match status" value="1"/>
</dbReference>
<dbReference type="HAMAP" id="MF_02066">
    <property type="entry name" value="CpoB"/>
    <property type="match status" value="1"/>
</dbReference>
<dbReference type="SMR" id="A0A0H3A7U6"/>
<organism evidence="3 4">
    <name type="scientific">Nitratidesulfovibrio vulgaris (strain DP4)</name>
    <name type="common">Desulfovibrio vulgaris</name>
    <dbReference type="NCBI Taxonomy" id="391774"/>
    <lineage>
        <taxon>Bacteria</taxon>
        <taxon>Pseudomonadati</taxon>
        <taxon>Thermodesulfobacteriota</taxon>
        <taxon>Desulfovibrionia</taxon>
        <taxon>Desulfovibrionales</taxon>
        <taxon>Desulfovibrionaceae</taxon>
        <taxon>Nitratidesulfovibrio</taxon>
    </lineage>
</organism>
<dbReference type="AlphaFoldDB" id="A0A0H3A7U6"/>
<dbReference type="NCBIfam" id="TIGR02795">
    <property type="entry name" value="tol_pal_ybgF"/>
    <property type="match status" value="1"/>
</dbReference>
<reference evidence="4" key="1">
    <citation type="journal article" date="2009" name="Environ. Microbiol.">
        <title>Contribution of mobile genetic elements to Desulfovibrio vulgaris genome plasticity.</title>
        <authorList>
            <person name="Walker C.B."/>
            <person name="Stolyar S."/>
            <person name="Chivian D."/>
            <person name="Pinel N."/>
            <person name="Gabster J.A."/>
            <person name="Dehal P.S."/>
            <person name="He Z."/>
            <person name="Yang Z.K."/>
            <person name="Yen H.C."/>
            <person name="Zhou J."/>
            <person name="Wall J.D."/>
            <person name="Hazen T.C."/>
            <person name="Arkin A.P."/>
            <person name="Stahl D.A."/>
        </authorList>
    </citation>
    <scope>NUCLEOTIDE SEQUENCE [LARGE SCALE GENOMIC DNA]</scope>
    <source>
        <strain evidence="4">DP4</strain>
    </source>
</reference>
<dbReference type="RefSeq" id="WP_010939216.1">
    <property type="nucleotide sequence ID" value="NC_008751.1"/>
</dbReference>
<dbReference type="InterPro" id="IPR011990">
    <property type="entry name" value="TPR-like_helical_dom_sf"/>
</dbReference>
<accession>A0A0H3A7U6</accession>
<gene>
    <name evidence="3" type="ordered locus">Dvul_1237</name>
</gene>
<dbReference type="PROSITE" id="PS51257">
    <property type="entry name" value="PROKAR_LIPOPROTEIN"/>
    <property type="match status" value="1"/>
</dbReference>
<dbReference type="HOGENOM" id="CLU_044315_3_0_7"/>
<dbReference type="Pfam" id="PF13174">
    <property type="entry name" value="TPR_6"/>
    <property type="match status" value="1"/>
</dbReference>
<dbReference type="EMBL" id="CP000527">
    <property type="protein sequence ID" value="ABM28257.1"/>
    <property type="molecule type" value="Genomic_DNA"/>
</dbReference>
<feature type="repeat" description="TPR" evidence="1">
    <location>
        <begin position="191"/>
        <end position="224"/>
    </location>
</feature>
<dbReference type="Gene3D" id="1.25.40.10">
    <property type="entry name" value="Tetratricopeptide repeat domain"/>
    <property type="match status" value="1"/>
</dbReference>
<proteinExistence type="inferred from homology"/>
<evidence type="ECO:0000256" key="1">
    <source>
        <dbReference type="PROSITE-ProRule" id="PRU00339"/>
    </source>
</evidence>
<feature type="compositionally biased region" description="Polar residues" evidence="2">
    <location>
        <begin position="152"/>
        <end position="172"/>
    </location>
</feature>
<dbReference type="SMART" id="SM00028">
    <property type="entry name" value="TPR"/>
    <property type="match status" value="3"/>
</dbReference>
<dbReference type="InterPro" id="IPR019734">
    <property type="entry name" value="TPR_rpt"/>
</dbReference>
<keyword evidence="1" id="KW-0802">TPR repeat</keyword>
<feature type="region of interest" description="Disordered" evidence="2">
    <location>
        <begin position="152"/>
        <end position="184"/>
    </location>
</feature>
<evidence type="ECO:0000313" key="4">
    <source>
        <dbReference type="Proteomes" id="UP000009173"/>
    </source>
</evidence>
<protein>
    <submittedName>
        <fullName evidence="3">Tetratricopeptide TPR_2 repeat protein</fullName>
    </submittedName>
</protein>
<dbReference type="PROSITE" id="PS50005">
    <property type="entry name" value="TPR"/>
    <property type="match status" value="1"/>
</dbReference>
<name>A0A0H3A7U6_NITV4</name>
<dbReference type="GO" id="GO:0051301">
    <property type="term" value="P:cell division"/>
    <property type="evidence" value="ECO:0007669"/>
    <property type="project" value="InterPro"/>
</dbReference>
<dbReference type="InterPro" id="IPR014162">
    <property type="entry name" value="CpoB_C"/>
</dbReference>
<dbReference type="Proteomes" id="UP000009173">
    <property type="component" value="Chromosome"/>
</dbReference>
<sequence precursor="true">MKKHLATGIILPVCAVTALTACVRQGDFDALQSRVLRQEQQQQQLNMQLSGVQPAQADTWSQVQSMRQELATMRGQIDDMRYKLDSFGKSGDVAAMRDQLSKHDAALRQIASQFDVELKLDQPQADAAGALAPSTEPGHDGASRFVVAAETKTSGPVTVPPTQSGTLAVSNGTPAQQPAAAKPAAPAADTATALYDTGISSFNSRNYKDALKSFKDFTDTFPNHKLTSNAWFWQGETNFQMNNFPAAALAYEQVISKFPKSSKLPSALLKQGICFYKTGKKDAGKIRLEELIKKHPDSPEAKRAQQYIKDNK</sequence>
<dbReference type="SUPFAM" id="SSF48452">
    <property type="entry name" value="TPR-like"/>
    <property type="match status" value="1"/>
</dbReference>
<dbReference type="KEGG" id="dvl:Dvul_1237"/>
<evidence type="ECO:0000256" key="2">
    <source>
        <dbReference type="SAM" id="MobiDB-lite"/>
    </source>
</evidence>
<evidence type="ECO:0000313" key="3">
    <source>
        <dbReference type="EMBL" id="ABM28257.1"/>
    </source>
</evidence>